<comment type="subcellular location">
    <subcellularLocation>
        <location evidence="4">Cell outer membrane</location>
        <topology evidence="4">Multi-pass membrane protein</topology>
    </subcellularLocation>
</comment>
<dbReference type="InterPro" id="IPR036541">
    <property type="entry name" value="PLipase_A1_sf"/>
</dbReference>
<dbReference type="EMBL" id="QDKL01000001">
    <property type="protein sequence ID" value="RZF23115.1"/>
    <property type="molecule type" value="Genomic_DNA"/>
</dbReference>
<keyword evidence="17" id="KW-0472">Membrane</keyword>
<keyword evidence="16" id="KW-0443">Lipid metabolism</keyword>
<evidence type="ECO:0000313" key="22">
    <source>
        <dbReference type="Proteomes" id="UP000443582"/>
    </source>
</evidence>
<dbReference type="InterPro" id="IPR003187">
    <property type="entry name" value="PLipase_A1"/>
</dbReference>
<gene>
    <name evidence="21" type="ORF">DAY19_04925</name>
</gene>
<evidence type="ECO:0000256" key="11">
    <source>
        <dbReference type="ARBA" id="ARBA00022723"/>
    </source>
</evidence>
<comment type="similarity">
    <text evidence="5">Belongs to the phospholipase A1 family.</text>
</comment>
<dbReference type="RefSeq" id="WP_114706062.1">
    <property type="nucleotide sequence ID" value="NZ_QDKL01000001.1"/>
</dbReference>
<reference evidence="22" key="1">
    <citation type="journal article" date="2019" name="Int. J. Syst. Evol. Microbiol.">
        <title>Halobacteriovorax valvorus sp. nov., a novel prokaryotic predator isolated from coastal seawater of China.</title>
        <authorList>
            <person name="Chen M.-X."/>
        </authorList>
    </citation>
    <scope>NUCLEOTIDE SEQUENCE [LARGE SCALE GENOMIC DNA]</scope>
    <source>
        <strain evidence="22">BL9</strain>
    </source>
</reference>
<dbReference type="Gene3D" id="2.40.230.10">
    <property type="entry name" value="Phospholipase A1"/>
    <property type="match status" value="1"/>
</dbReference>
<dbReference type="EC" id="3.1.1.4" evidence="8"/>
<evidence type="ECO:0000256" key="15">
    <source>
        <dbReference type="ARBA" id="ARBA00022963"/>
    </source>
</evidence>
<keyword evidence="10" id="KW-0812">Transmembrane</keyword>
<dbReference type="EC" id="3.1.1.32" evidence="7"/>
<feature type="signal peptide" evidence="20">
    <location>
        <begin position="1"/>
        <end position="21"/>
    </location>
</feature>
<comment type="subunit">
    <text evidence="6">Homodimer; dimerization is reversible, and the dimeric form is the active one.</text>
</comment>
<sequence>MTFQRSIYCALLLNFTISIFAQDSLEKTIQKRQKEDEASNNTISLVTAHRPNYVLPVTYMHDPNESSINDDDELKNEETKFQLSFKFTVFSKLFNSNTDLNFAYTQKSVWQLFNKKNSAAFRDTNYEPEIFLSMMPFEDNWTIFRNYYHLGFAHQSNGKDIPQSRSWNRVFFTTFFDYRETLFMLKVWYRIPEEKKTSPTDYTGDDNPDINEYMGNFELTTIHKVNGHTLSLMLRNNLRSDNKGAVELSWSFPLPETRLKGYVQYFDGYGESLIDYNYKMTRIGLGVAFTDWL</sequence>
<keyword evidence="11" id="KW-0479">Metal-binding</keyword>
<keyword evidence="18" id="KW-0998">Cell outer membrane</keyword>
<dbReference type="Pfam" id="PF02253">
    <property type="entry name" value="PLA1"/>
    <property type="match status" value="1"/>
</dbReference>
<evidence type="ECO:0000256" key="18">
    <source>
        <dbReference type="ARBA" id="ARBA00023237"/>
    </source>
</evidence>
<evidence type="ECO:0000256" key="3">
    <source>
        <dbReference type="ARBA" id="ARBA00001913"/>
    </source>
</evidence>
<dbReference type="CDD" id="cd00541">
    <property type="entry name" value="OMPLA"/>
    <property type="match status" value="1"/>
</dbReference>
<name>A0ABY0IKN9_9BACT</name>
<evidence type="ECO:0000313" key="21">
    <source>
        <dbReference type="EMBL" id="RZF23115.1"/>
    </source>
</evidence>
<keyword evidence="22" id="KW-1185">Reference proteome</keyword>
<evidence type="ECO:0000256" key="6">
    <source>
        <dbReference type="ARBA" id="ARBA00011702"/>
    </source>
</evidence>
<keyword evidence="12 20" id="KW-0732">Signal</keyword>
<evidence type="ECO:0000256" key="19">
    <source>
        <dbReference type="ARBA" id="ARBA00032375"/>
    </source>
</evidence>
<evidence type="ECO:0000256" key="2">
    <source>
        <dbReference type="ARBA" id="ARBA00001604"/>
    </source>
</evidence>
<keyword evidence="14" id="KW-0106">Calcium</keyword>
<accession>A0ABY0IKN9</accession>
<dbReference type="PANTHER" id="PTHR40457:SF1">
    <property type="entry name" value="PHOSPHOLIPASE A1"/>
    <property type="match status" value="1"/>
</dbReference>
<evidence type="ECO:0000256" key="4">
    <source>
        <dbReference type="ARBA" id="ARBA00004571"/>
    </source>
</evidence>
<evidence type="ECO:0000256" key="8">
    <source>
        <dbReference type="ARBA" id="ARBA00013278"/>
    </source>
</evidence>
<dbReference type="SUPFAM" id="SSF56931">
    <property type="entry name" value="Outer membrane phospholipase A (OMPLA)"/>
    <property type="match status" value="1"/>
</dbReference>
<comment type="caution">
    <text evidence="21">The sequence shown here is derived from an EMBL/GenBank/DDBJ whole genome shotgun (WGS) entry which is preliminary data.</text>
</comment>
<evidence type="ECO:0000256" key="20">
    <source>
        <dbReference type="SAM" id="SignalP"/>
    </source>
</evidence>
<evidence type="ECO:0000256" key="13">
    <source>
        <dbReference type="ARBA" id="ARBA00022801"/>
    </source>
</evidence>
<feature type="chain" id="PRO_5046799212" description="Phosphatidylcholine 1-acylhydrolase" evidence="20">
    <location>
        <begin position="22"/>
        <end position="293"/>
    </location>
</feature>
<dbReference type="Proteomes" id="UP000443582">
    <property type="component" value="Unassembled WGS sequence"/>
</dbReference>
<comment type="catalytic activity">
    <reaction evidence="1">
        <text>a 1,2-diacyl-sn-glycero-3-phosphocholine + H2O = a 2-acyl-sn-glycero-3-phosphocholine + a fatty acid + H(+)</text>
        <dbReference type="Rhea" id="RHEA:18689"/>
        <dbReference type="ChEBI" id="CHEBI:15377"/>
        <dbReference type="ChEBI" id="CHEBI:15378"/>
        <dbReference type="ChEBI" id="CHEBI:28868"/>
        <dbReference type="ChEBI" id="CHEBI:57643"/>
        <dbReference type="ChEBI" id="CHEBI:57875"/>
        <dbReference type="EC" id="3.1.1.32"/>
    </reaction>
</comment>
<evidence type="ECO:0000256" key="17">
    <source>
        <dbReference type="ARBA" id="ARBA00023136"/>
    </source>
</evidence>
<proteinExistence type="inferred from homology"/>
<evidence type="ECO:0000256" key="5">
    <source>
        <dbReference type="ARBA" id="ARBA00010525"/>
    </source>
</evidence>
<dbReference type="PRINTS" id="PR01486">
    <property type="entry name" value="PHPHLIPASEA1"/>
</dbReference>
<keyword evidence="13" id="KW-0378">Hydrolase</keyword>
<keyword evidence="9" id="KW-1134">Transmembrane beta strand</keyword>
<comment type="catalytic activity">
    <reaction evidence="2">
        <text>a 1,2-diacyl-sn-glycero-3-phosphocholine + H2O = a 1-acyl-sn-glycero-3-phosphocholine + a fatty acid + H(+)</text>
        <dbReference type="Rhea" id="RHEA:15801"/>
        <dbReference type="ChEBI" id="CHEBI:15377"/>
        <dbReference type="ChEBI" id="CHEBI:15378"/>
        <dbReference type="ChEBI" id="CHEBI:28868"/>
        <dbReference type="ChEBI" id="CHEBI:57643"/>
        <dbReference type="ChEBI" id="CHEBI:58168"/>
        <dbReference type="EC" id="3.1.1.4"/>
    </reaction>
</comment>
<comment type="cofactor">
    <cofactor evidence="3">
        <name>Ca(2+)</name>
        <dbReference type="ChEBI" id="CHEBI:29108"/>
    </cofactor>
</comment>
<evidence type="ECO:0000256" key="12">
    <source>
        <dbReference type="ARBA" id="ARBA00022729"/>
    </source>
</evidence>
<evidence type="ECO:0000256" key="1">
    <source>
        <dbReference type="ARBA" id="ARBA00000111"/>
    </source>
</evidence>
<keyword evidence="15" id="KW-0442">Lipid degradation</keyword>
<organism evidence="21 22">
    <name type="scientific">Halobacteriovorax vibrionivorans</name>
    <dbReference type="NCBI Taxonomy" id="2152716"/>
    <lineage>
        <taxon>Bacteria</taxon>
        <taxon>Pseudomonadati</taxon>
        <taxon>Bdellovibrionota</taxon>
        <taxon>Bacteriovoracia</taxon>
        <taxon>Bacteriovoracales</taxon>
        <taxon>Halobacteriovoraceae</taxon>
        <taxon>Halobacteriovorax</taxon>
    </lineage>
</organism>
<evidence type="ECO:0000256" key="16">
    <source>
        <dbReference type="ARBA" id="ARBA00023098"/>
    </source>
</evidence>
<evidence type="ECO:0000256" key="14">
    <source>
        <dbReference type="ARBA" id="ARBA00022837"/>
    </source>
</evidence>
<protein>
    <recommendedName>
        <fullName evidence="19">Phosphatidylcholine 1-acylhydrolase</fullName>
        <ecNumber evidence="7">3.1.1.32</ecNumber>
        <ecNumber evidence="8">3.1.1.4</ecNumber>
    </recommendedName>
</protein>
<evidence type="ECO:0000256" key="10">
    <source>
        <dbReference type="ARBA" id="ARBA00022692"/>
    </source>
</evidence>
<evidence type="ECO:0000256" key="9">
    <source>
        <dbReference type="ARBA" id="ARBA00022452"/>
    </source>
</evidence>
<evidence type="ECO:0000256" key="7">
    <source>
        <dbReference type="ARBA" id="ARBA00013179"/>
    </source>
</evidence>
<dbReference type="PANTHER" id="PTHR40457">
    <property type="entry name" value="PHOSPHOLIPASE A1"/>
    <property type="match status" value="1"/>
</dbReference>